<name>C8PRY8_9SPIR</name>
<protein>
    <submittedName>
        <fullName evidence="4">Uncharacterized protein</fullName>
    </submittedName>
</protein>
<evidence type="ECO:0000256" key="2">
    <source>
        <dbReference type="SAM" id="MobiDB-lite"/>
    </source>
</evidence>
<feature type="region of interest" description="Disordered" evidence="2">
    <location>
        <begin position="317"/>
        <end position="361"/>
    </location>
</feature>
<dbReference type="RefSeq" id="WP_006189355.1">
    <property type="nucleotide sequence ID" value="NZ_ACYH01000049.1"/>
</dbReference>
<gene>
    <name evidence="4" type="ORF">TREVI0001_1152</name>
</gene>
<keyword evidence="1" id="KW-0175">Coiled coil</keyword>
<accession>C8PRY8</accession>
<feature type="chain" id="PRO_5002990950" evidence="3">
    <location>
        <begin position="24"/>
        <end position="406"/>
    </location>
</feature>
<dbReference type="AlphaFoldDB" id="C8PRY8"/>
<evidence type="ECO:0000256" key="3">
    <source>
        <dbReference type="SAM" id="SignalP"/>
    </source>
</evidence>
<organism evidence="4 5">
    <name type="scientific">Treponema vincentii ATCC 35580</name>
    <dbReference type="NCBI Taxonomy" id="596324"/>
    <lineage>
        <taxon>Bacteria</taxon>
        <taxon>Pseudomonadati</taxon>
        <taxon>Spirochaetota</taxon>
        <taxon>Spirochaetia</taxon>
        <taxon>Spirochaetales</taxon>
        <taxon>Treponemataceae</taxon>
        <taxon>Treponema</taxon>
    </lineage>
</organism>
<evidence type="ECO:0000313" key="5">
    <source>
        <dbReference type="Proteomes" id="UP000004509"/>
    </source>
</evidence>
<dbReference type="EMBL" id="ACYH01000049">
    <property type="protein sequence ID" value="EEV19658.1"/>
    <property type="molecule type" value="Genomic_DNA"/>
</dbReference>
<evidence type="ECO:0000256" key="1">
    <source>
        <dbReference type="SAM" id="Coils"/>
    </source>
</evidence>
<evidence type="ECO:0000313" key="4">
    <source>
        <dbReference type="EMBL" id="EEV19658.1"/>
    </source>
</evidence>
<feature type="signal peptide" evidence="3">
    <location>
        <begin position="1"/>
        <end position="23"/>
    </location>
</feature>
<dbReference type="Proteomes" id="UP000004509">
    <property type="component" value="Unassembled WGS sequence"/>
</dbReference>
<dbReference type="OrthoDB" id="356129at2"/>
<proteinExistence type="predicted"/>
<dbReference type="GeneID" id="301460418"/>
<sequence>MRIFNKKTILLCLSVCLLSSLFASENTVEMISDPLKLVIYPKTGNFCLYHSKAENAREYEPLYDDRSQSSVNIYSVLFNGEIFHLNNKSGKKIIISQSKDEITVTFQISMDFLATQTFSFVPSKQRSTGKLLKVVTEIQNISGAIANVGLKAVFDTSLGEKNLIPLYTDLRSEIGAELMLQPVLEKDSVIFSADRGYACLFFLRNEYMTTPSAVYIANWERLVTKRWLPSYISGRSFRKYGSADPGLLYVWSEQKVPNKETFTVTNCIGFYDYRNAAETLTPYSAYTQPASEASVQSVAAPVTKPTVTTIYRTAPASRPAAVEKKQSGEVAEPAASVEPVPEVQPDGRSTPAQPVKNEAPERDYRYVQALLDKIAELEQSSDELSMEEIQKLRTEVDNAIEAIQEQ</sequence>
<dbReference type="STRING" id="596324.TREVI0001_1152"/>
<reference evidence="4 5" key="1">
    <citation type="submission" date="2009-07" db="EMBL/GenBank/DDBJ databases">
        <authorList>
            <person name="Madupu R."/>
            <person name="Sebastian Y."/>
            <person name="Durkin A.S."/>
            <person name="Torralba M."/>
            <person name="Methe B."/>
            <person name="Sutton G.G."/>
            <person name="Strausberg R.L."/>
            <person name="Nelson K.E."/>
        </authorList>
    </citation>
    <scope>NUCLEOTIDE SEQUENCE [LARGE SCALE GENOMIC DNA]</scope>
    <source>
        <strain evidence="4 5">ATCC 35580</strain>
    </source>
</reference>
<feature type="coiled-coil region" evidence="1">
    <location>
        <begin position="367"/>
        <end position="406"/>
    </location>
</feature>
<keyword evidence="3" id="KW-0732">Signal</keyword>
<dbReference type="eggNOG" id="ENOG502ZFEP">
    <property type="taxonomic scope" value="Bacteria"/>
</dbReference>
<comment type="caution">
    <text evidence="4">The sequence shown here is derived from an EMBL/GenBank/DDBJ whole genome shotgun (WGS) entry which is preliminary data.</text>
</comment>